<gene>
    <name evidence="1" type="ORF">OPV22_024552</name>
</gene>
<comment type="caution">
    <text evidence="1">The sequence shown here is derived from an EMBL/GenBank/DDBJ whole genome shotgun (WGS) entry which is preliminary data.</text>
</comment>
<reference evidence="1 2" key="1">
    <citation type="submission" date="2022-12" db="EMBL/GenBank/DDBJ databases">
        <title>Chromosome-scale assembly of the Ensete ventricosum genome.</title>
        <authorList>
            <person name="Dussert Y."/>
            <person name="Stocks J."/>
            <person name="Wendawek A."/>
            <person name="Woldeyes F."/>
            <person name="Nichols R.A."/>
            <person name="Borrell J.S."/>
        </authorList>
    </citation>
    <scope>NUCLEOTIDE SEQUENCE [LARGE SCALE GENOMIC DNA]</scope>
    <source>
        <strain evidence="2">cv. Maze</strain>
        <tissue evidence="1">Seeds</tissue>
    </source>
</reference>
<evidence type="ECO:0000313" key="2">
    <source>
        <dbReference type="Proteomes" id="UP001222027"/>
    </source>
</evidence>
<name>A0AAV8QH32_ENSVE</name>
<accession>A0AAV8QH32</accession>
<evidence type="ECO:0008006" key="3">
    <source>
        <dbReference type="Google" id="ProtNLM"/>
    </source>
</evidence>
<dbReference type="AlphaFoldDB" id="A0AAV8QH32"/>
<organism evidence="1 2">
    <name type="scientific">Ensete ventricosum</name>
    <name type="common">Abyssinian banana</name>
    <name type="synonym">Musa ensete</name>
    <dbReference type="NCBI Taxonomy" id="4639"/>
    <lineage>
        <taxon>Eukaryota</taxon>
        <taxon>Viridiplantae</taxon>
        <taxon>Streptophyta</taxon>
        <taxon>Embryophyta</taxon>
        <taxon>Tracheophyta</taxon>
        <taxon>Spermatophyta</taxon>
        <taxon>Magnoliopsida</taxon>
        <taxon>Liliopsida</taxon>
        <taxon>Zingiberales</taxon>
        <taxon>Musaceae</taxon>
        <taxon>Ensete</taxon>
    </lineage>
</organism>
<dbReference type="Proteomes" id="UP001222027">
    <property type="component" value="Unassembled WGS sequence"/>
</dbReference>
<sequence>MVLLSADAAVLQTASASLSSSILLVSLSGQLQCAESDRSRLFGPLDSHLSCLFGGAADGILYLKRRSVAATTVMNAGTDFEKECRDQSAVVGGVGLSGPKPREFESTLDVRNLLAFIPLPP</sequence>
<proteinExistence type="predicted"/>
<protein>
    <recommendedName>
        <fullName evidence="3">TLDc domain-containing protein</fullName>
    </recommendedName>
</protein>
<keyword evidence="2" id="KW-1185">Reference proteome</keyword>
<evidence type="ECO:0000313" key="1">
    <source>
        <dbReference type="EMBL" id="KAJ8470209.1"/>
    </source>
</evidence>
<dbReference type="EMBL" id="JAQQAF010000007">
    <property type="protein sequence ID" value="KAJ8470209.1"/>
    <property type="molecule type" value="Genomic_DNA"/>
</dbReference>